<protein>
    <submittedName>
        <fullName evidence="2">Large ribosomal subunit protein uL3m</fullName>
    </submittedName>
</protein>
<proteinExistence type="predicted"/>
<evidence type="ECO:0000313" key="1">
    <source>
        <dbReference type="Proteomes" id="UP000887576"/>
    </source>
</evidence>
<organism evidence="1 2">
    <name type="scientific">Panagrolaimus sp. JU765</name>
    <dbReference type="NCBI Taxonomy" id="591449"/>
    <lineage>
        <taxon>Eukaryota</taxon>
        <taxon>Metazoa</taxon>
        <taxon>Ecdysozoa</taxon>
        <taxon>Nematoda</taxon>
        <taxon>Chromadorea</taxon>
        <taxon>Rhabditida</taxon>
        <taxon>Tylenchina</taxon>
        <taxon>Panagrolaimomorpha</taxon>
        <taxon>Panagrolaimoidea</taxon>
        <taxon>Panagrolaimidae</taxon>
        <taxon>Panagrolaimus</taxon>
    </lineage>
</organism>
<reference evidence="2" key="1">
    <citation type="submission" date="2022-11" db="UniProtKB">
        <authorList>
            <consortium name="WormBaseParasite"/>
        </authorList>
    </citation>
    <scope>IDENTIFICATION</scope>
</reference>
<dbReference type="Proteomes" id="UP000887576">
    <property type="component" value="Unplaced"/>
</dbReference>
<evidence type="ECO:0000313" key="2">
    <source>
        <dbReference type="WBParaSite" id="JU765_v2.g2858.t1"/>
    </source>
</evidence>
<sequence length="235" mass="26215">ITVGAGDLKSLLYVSPFDKLLMKQGLNPKQHYGSFLVTEDGIIPPGTNSDVRHFNIGQYVNVTGRTIDWGFQGAMHRWGFRGLPDRRTTKAHRRVGSIGIKGEARVWPGQRLPGHMGHEWRQTSGLEILRINPIAQVIYVKGCVAGSCGSVVLMNDCLHESKRAKDVPFPTFVSEESQQLARNIEEMNLAELTAQDLYAEKLFKFTSPSIAFTEAHEKKSAARDKTRAKIAKVKK</sequence>
<accession>A0AC34R2E2</accession>
<dbReference type="WBParaSite" id="JU765_v2.g2858.t1">
    <property type="protein sequence ID" value="JU765_v2.g2858.t1"/>
    <property type="gene ID" value="JU765_v2.g2858"/>
</dbReference>
<name>A0AC34R2E2_9BILA</name>